<feature type="active site" description="Proton donor" evidence="7">
    <location>
        <position position="375"/>
    </location>
</feature>
<keyword evidence="2 11" id="KW-0812">Transmembrane</keyword>
<keyword evidence="14" id="KW-1185">Reference proteome</keyword>
<protein>
    <recommendedName>
        <fullName evidence="12">PDEase domain-containing protein</fullName>
    </recommendedName>
</protein>
<dbReference type="Gene3D" id="1.10.1300.10">
    <property type="entry name" value="3'5'-cyclic nucleotide phosphodiesterase, catalytic domain"/>
    <property type="match status" value="1"/>
</dbReference>
<feature type="transmembrane region" description="Helical" evidence="11">
    <location>
        <begin position="83"/>
        <end position="104"/>
    </location>
</feature>
<dbReference type="InterPro" id="IPR005821">
    <property type="entry name" value="Ion_trans_dom"/>
</dbReference>
<evidence type="ECO:0000256" key="4">
    <source>
        <dbReference type="ARBA" id="ARBA00022801"/>
    </source>
</evidence>
<dbReference type="InterPro" id="IPR002073">
    <property type="entry name" value="PDEase_catalytic_dom"/>
</dbReference>
<dbReference type="FunCoup" id="A0A078B6G6">
    <property type="interactions" value="27"/>
</dbReference>
<organism evidence="13 14">
    <name type="scientific">Stylonychia lemnae</name>
    <name type="common">Ciliate</name>
    <dbReference type="NCBI Taxonomy" id="5949"/>
    <lineage>
        <taxon>Eukaryota</taxon>
        <taxon>Sar</taxon>
        <taxon>Alveolata</taxon>
        <taxon>Ciliophora</taxon>
        <taxon>Intramacronucleata</taxon>
        <taxon>Spirotrichea</taxon>
        <taxon>Stichotrichia</taxon>
        <taxon>Sporadotrichida</taxon>
        <taxon>Oxytrichidae</taxon>
        <taxon>Stylonychinae</taxon>
        <taxon>Stylonychia</taxon>
    </lineage>
</organism>
<dbReference type="GO" id="GO:0007165">
    <property type="term" value="P:signal transduction"/>
    <property type="evidence" value="ECO:0007669"/>
    <property type="project" value="InterPro"/>
</dbReference>
<dbReference type="InterPro" id="IPR023088">
    <property type="entry name" value="PDEase"/>
</dbReference>
<evidence type="ECO:0000256" key="2">
    <source>
        <dbReference type="ARBA" id="ARBA00022692"/>
    </source>
</evidence>
<comment type="subcellular location">
    <subcellularLocation>
        <location evidence="1">Membrane</location>
        <topology evidence="1">Multi-pass membrane protein</topology>
    </subcellularLocation>
</comment>
<feature type="transmembrane region" description="Helical" evidence="11">
    <location>
        <begin position="51"/>
        <end position="71"/>
    </location>
</feature>
<dbReference type="Gene3D" id="1.20.120.350">
    <property type="entry name" value="Voltage-gated potassium channels. Chain C"/>
    <property type="match status" value="1"/>
</dbReference>
<dbReference type="Pfam" id="PF00520">
    <property type="entry name" value="Ion_trans"/>
    <property type="match status" value="1"/>
</dbReference>
<evidence type="ECO:0000256" key="9">
    <source>
        <dbReference type="PIRSR" id="PIRSR623088-3"/>
    </source>
</evidence>
<gene>
    <name evidence="13" type="primary">Contig12606.g629</name>
    <name evidence="13" type="ORF">STYLEM_18955</name>
</gene>
<keyword evidence="6 11" id="KW-0472">Membrane</keyword>
<feature type="transmembrane region" description="Helical" evidence="11">
    <location>
        <begin position="116"/>
        <end position="135"/>
    </location>
</feature>
<keyword evidence="5 11" id="KW-1133">Transmembrane helix</keyword>
<dbReference type="PRINTS" id="PR00387">
    <property type="entry name" value="PDIESTERASE1"/>
</dbReference>
<evidence type="ECO:0000256" key="6">
    <source>
        <dbReference type="ARBA" id="ARBA00023136"/>
    </source>
</evidence>
<evidence type="ECO:0000256" key="8">
    <source>
        <dbReference type="PIRSR" id="PIRSR623088-2"/>
    </source>
</evidence>
<feature type="binding site" evidence="8">
    <location>
        <position position="579"/>
    </location>
    <ligand>
        <name>AMP</name>
        <dbReference type="ChEBI" id="CHEBI:456215"/>
    </ligand>
</feature>
<reference evidence="13 14" key="1">
    <citation type="submission" date="2014-06" db="EMBL/GenBank/DDBJ databases">
        <authorList>
            <person name="Swart Estienne"/>
        </authorList>
    </citation>
    <scope>NUCLEOTIDE SEQUENCE [LARGE SCALE GENOMIC DNA]</scope>
    <source>
        <strain evidence="13 14">130c</strain>
    </source>
</reference>
<feature type="binding site" evidence="9">
    <location>
        <position position="379"/>
    </location>
    <ligand>
        <name>Zn(2+)</name>
        <dbReference type="ChEBI" id="CHEBI:29105"/>
        <label>1</label>
    </ligand>
</feature>
<feature type="binding site" evidence="8">
    <location>
        <position position="418"/>
    </location>
    <ligand>
        <name>AMP</name>
        <dbReference type="ChEBI" id="CHEBI:456215"/>
    </ligand>
</feature>
<accession>A0A078B6G6</accession>
<dbReference type="InterPro" id="IPR027359">
    <property type="entry name" value="Volt_channel_dom_sf"/>
</dbReference>
<feature type="domain" description="PDEase" evidence="12">
    <location>
        <begin position="300"/>
        <end position="621"/>
    </location>
</feature>
<dbReference type="PANTHER" id="PTHR11347">
    <property type="entry name" value="CYCLIC NUCLEOTIDE PHOSPHODIESTERASE"/>
    <property type="match status" value="1"/>
</dbReference>
<evidence type="ECO:0000256" key="7">
    <source>
        <dbReference type="PIRSR" id="PIRSR623088-1"/>
    </source>
</evidence>
<keyword evidence="4" id="KW-0378">Hydrolase</keyword>
<dbReference type="EMBL" id="CCKQ01017897">
    <property type="protein sequence ID" value="CDW89816.1"/>
    <property type="molecule type" value="Genomic_DNA"/>
</dbReference>
<keyword evidence="10" id="KW-0175">Coiled coil</keyword>
<evidence type="ECO:0000256" key="11">
    <source>
        <dbReference type="SAM" id="Phobius"/>
    </source>
</evidence>
<dbReference type="OMA" id="IFVIRYI"/>
<dbReference type="SUPFAM" id="SSF81324">
    <property type="entry name" value="Voltage-gated potassium channels"/>
    <property type="match status" value="1"/>
</dbReference>
<dbReference type="OrthoDB" id="342865at2759"/>
<evidence type="ECO:0000256" key="3">
    <source>
        <dbReference type="ARBA" id="ARBA00022723"/>
    </source>
</evidence>
<dbReference type="Proteomes" id="UP000039865">
    <property type="component" value="Unassembled WGS sequence"/>
</dbReference>
<dbReference type="SUPFAM" id="SSF109604">
    <property type="entry name" value="HD-domain/PDEase-like"/>
    <property type="match status" value="1"/>
</dbReference>
<dbReference type="GO" id="GO:0005216">
    <property type="term" value="F:monoatomic ion channel activity"/>
    <property type="evidence" value="ECO:0007669"/>
    <property type="project" value="InterPro"/>
</dbReference>
<dbReference type="PROSITE" id="PS51845">
    <property type="entry name" value="PDEASE_I_2"/>
    <property type="match status" value="1"/>
</dbReference>
<feature type="binding site" evidence="9">
    <location>
        <position position="418"/>
    </location>
    <ligand>
        <name>Zn(2+)</name>
        <dbReference type="ChEBI" id="CHEBI:29105"/>
        <label>1</label>
    </ligand>
</feature>
<name>A0A078B6G6_STYLE</name>
<keyword evidence="3 9" id="KW-0479">Metal-binding</keyword>
<dbReference type="Pfam" id="PF00233">
    <property type="entry name" value="PDEase_I"/>
    <property type="match status" value="1"/>
</dbReference>
<evidence type="ECO:0000256" key="5">
    <source>
        <dbReference type="ARBA" id="ARBA00022989"/>
    </source>
</evidence>
<dbReference type="AlphaFoldDB" id="A0A078B6G6"/>
<feature type="binding site" evidence="8">
    <location>
        <begin position="375"/>
        <end position="379"/>
    </location>
    <ligand>
        <name>AMP</name>
        <dbReference type="ChEBI" id="CHEBI:456215"/>
    </ligand>
</feature>
<feature type="coiled-coil region" evidence="10">
    <location>
        <begin position="590"/>
        <end position="638"/>
    </location>
</feature>
<dbReference type="InterPro" id="IPR036971">
    <property type="entry name" value="PDEase_catalytic_dom_sf"/>
</dbReference>
<dbReference type="GO" id="GO:0016020">
    <property type="term" value="C:membrane"/>
    <property type="evidence" value="ECO:0007669"/>
    <property type="project" value="UniProtKB-SubCell"/>
</dbReference>
<evidence type="ECO:0000256" key="1">
    <source>
        <dbReference type="ARBA" id="ARBA00004141"/>
    </source>
</evidence>
<dbReference type="GO" id="GO:0046872">
    <property type="term" value="F:metal ion binding"/>
    <property type="evidence" value="ECO:0007669"/>
    <property type="project" value="UniProtKB-KW"/>
</dbReference>
<feature type="binding site" evidence="8">
    <location>
        <position position="528"/>
    </location>
    <ligand>
        <name>AMP</name>
        <dbReference type="ChEBI" id="CHEBI:456215"/>
    </ligand>
</feature>
<dbReference type="InParanoid" id="A0A078B6G6"/>
<feature type="binding site" evidence="9">
    <location>
        <position position="418"/>
    </location>
    <ligand>
        <name>Zn(2+)</name>
        <dbReference type="ChEBI" id="CHEBI:29105"/>
        <label>2</label>
    </ligand>
</feature>
<evidence type="ECO:0000259" key="12">
    <source>
        <dbReference type="PROSITE" id="PS51845"/>
    </source>
</evidence>
<evidence type="ECO:0000313" key="13">
    <source>
        <dbReference type="EMBL" id="CDW89816.1"/>
    </source>
</evidence>
<proteinExistence type="predicted"/>
<evidence type="ECO:0000313" key="14">
    <source>
        <dbReference type="Proteomes" id="UP000039865"/>
    </source>
</evidence>
<feature type="binding site" evidence="9">
    <location>
        <position position="528"/>
    </location>
    <ligand>
        <name>Zn(2+)</name>
        <dbReference type="ChEBI" id="CHEBI:29105"/>
        <label>1</label>
    </ligand>
</feature>
<feature type="binding site" evidence="9">
    <location>
        <position position="417"/>
    </location>
    <ligand>
        <name>Zn(2+)</name>
        <dbReference type="ChEBI" id="CHEBI:29105"/>
        <label>1</label>
    </ligand>
</feature>
<evidence type="ECO:0000256" key="10">
    <source>
        <dbReference type="SAM" id="Coils"/>
    </source>
</evidence>
<dbReference type="GO" id="GO:0004114">
    <property type="term" value="F:3',5'-cyclic-nucleotide phosphodiesterase activity"/>
    <property type="evidence" value="ECO:0007669"/>
    <property type="project" value="InterPro"/>
</dbReference>
<sequence length="646" mass="75756">MKEETQRPPESKKIKIEKSYNLLEPEELQKLGIRGTRLEIALMLRSKPFDVAMIILIIFYTLLIFIFFAFVDTFFNDEKSQNVFYIIELVILGIFCIEIVFHLIGYGMLYLKDSWNIFDIVIIILSIIFVFLDIFVDNPALQGFLKIRSVFRVLRIFLLVRKLSALKSKREQHKRTILKMGFDMRSPLEKVLEILNELRDQMDMNDTRIIQDLNYCIKIIASNKLYEVNIDYDQNLNNTQSSKEVQMLLNTYSRGATEEKKLVLPPLVRRQSLLQFDPMNVSDTKNEQKKFYVTVDKVENTLEFSDKTKKEFEKIATLDFNIFTVQNFTLQNELVTITTYLLAQENMFHSLKIDLETFINFIEHIQQGYKDITYHNKTHGADLCQSFYYFSVTCGLKEKCKIDNLDFMALLVAGSCHDHEHPGLNNIYLTETRDPIAIRYNDVSVLENHHVASSFATMLEPQSNFMENFSKEQYKRARAVMIGAILNTDMSQHFSELGKFKARIQSPEFEPAGSDKDFVMYETFHLADISNATKQWDVCLNWTELLFVEFFHQGDLERNAGSKISYLMDRSIVNIAKSQIGYYDFIIVPFIQAMNQVISIEQNIQNVEDNKTKWQERFDEYEDRMNKEKENLTSITKDLNAIKIRR</sequence>